<keyword evidence="3" id="KW-1185">Reference proteome</keyword>
<feature type="region of interest" description="Disordered" evidence="1">
    <location>
        <begin position="537"/>
        <end position="571"/>
    </location>
</feature>
<evidence type="ECO:0000256" key="1">
    <source>
        <dbReference type="SAM" id="MobiDB-lite"/>
    </source>
</evidence>
<name>A0A0G4EK50_VITBC</name>
<feature type="region of interest" description="Disordered" evidence="1">
    <location>
        <begin position="631"/>
        <end position="792"/>
    </location>
</feature>
<sequence length="792" mass="86399">MPSWDQLRTRLLDSLRHKVATDSSGAKPPAQPAPGAPPLFFTDLSDARQRLLVRQTYAEMRREHPDVYGEFVQGLREIVDRHLLDDLQRYALKAGEGDGQGQGGIMAADTVDGKCLSKADQAEYLIRRAALGVSHLLTATVSPDLDRPVLLQLVAQRIPNDLRRPLWETHLVDAKGRKEYEENDRHRMAISPNDLRILEKLNTLVSAHLPAFQPRWVVTAKSLASYVDALGRMGPLQRYHLYAALTIVEVYQSRVDEVPYLVERYLAALQHFAPLTRHLPPSPVFSSLRELRARGLDMWGGGRSRQSSEVSSRQSFMAVQRLRSNSRDINGGGEGGMVMMALNGDLKQPLKDVLAACHDVIREHSEALLVQLLRTRGDSSDNGGQAAPVLEQTSDGSSAAQQRADEDRDWLVHRCLSYLLLPFWSALWCGNGLPIDTTKYIWDVFILAGQAVLLKALSRVSAAFLLAHQEAIQEHLDEAEDIVVIPDENLDDAQAMGPPPLLKSLGTFLKLSAPRISPRRMQAALYPLLADMHLVDVPLPQPQPQPHKRPSVAPIHISKAPPPTDQPAPAQVADSLVYSKSELTDRSMVSGSSSSIASELIVRAEGDKAAPEAEAEGEADDAMSVLVDALEGGRDRDSTTRRHTMPPSEKPPKPPPPPPHGPARSASVGDKPHKQEGPRLEGEEASPARPDEMQQQKQEQQEGGGDDTTPVGQHGGGDVEATVEPPKEPQDEGEAQPEAAPEQPAEQEPTQEKEKEGEGASDDGAAPPPEEPPSPKSPKSPRSKGASCCPLS</sequence>
<dbReference type="EMBL" id="CDMY01000256">
    <property type="protein sequence ID" value="CEL97815.1"/>
    <property type="molecule type" value="Genomic_DNA"/>
</dbReference>
<gene>
    <name evidence="2" type="ORF">Vbra_7736</name>
</gene>
<reference evidence="2 3" key="1">
    <citation type="submission" date="2014-11" db="EMBL/GenBank/DDBJ databases">
        <authorList>
            <person name="Zhu J."/>
            <person name="Qi W."/>
            <person name="Song R."/>
        </authorList>
    </citation>
    <scope>NUCLEOTIDE SEQUENCE [LARGE SCALE GENOMIC DNA]</scope>
</reference>
<dbReference type="STRING" id="1169540.A0A0G4EK50"/>
<feature type="compositionally biased region" description="Polar residues" evidence="1">
    <location>
        <begin position="391"/>
        <end position="401"/>
    </location>
</feature>
<dbReference type="InParanoid" id="A0A0G4EK50"/>
<dbReference type="VEuPathDB" id="CryptoDB:Vbra_7736"/>
<feature type="compositionally biased region" description="Basic and acidic residues" evidence="1">
    <location>
        <begin position="670"/>
        <end position="682"/>
    </location>
</feature>
<feature type="compositionally biased region" description="Pro residues" evidence="1">
    <location>
        <begin position="766"/>
        <end position="778"/>
    </location>
</feature>
<feature type="region of interest" description="Disordered" evidence="1">
    <location>
        <begin position="18"/>
        <end position="38"/>
    </location>
</feature>
<evidence type="ECO:0000313" key="2">
    <source>
        <dbReference type="EMBL" id="CEL97815.1"/>
    </source>
</evidence>
<dbReference type="AlphaFoldDB" id="A0A0G4EK50"/>
<accession>A0A0G4EK50</accession>
<protein>
    <submittedName>
        <fullName evidence="2">Uncharacterized protein</fullName>
    </submittedName>
</protein>
<proteinExistence type="predicted"/>
<feature type="compositionally biased region" description="Low complexity" evidence="1">
    <location>
        <begin position="783"/>
        <end position="792"/>
    </location>
</feature>
<evidence type="ECO:0000313" key="3">
    <source>
        <dbReference type="Proteomes" id="UP000041254"/>
    </source>
</evidence>
<feature type="region of interest" description="Disordered" evidence="1">
    <location>
        <begin position="377"/>
        <end position="402"/>
    </location>
</feature>
<dbReference type="Proteomes" id="UP000041254">
    <property type="component" value="Unassembled WGS sequence"/>
</dbReference>
<organism evidence="2 3">
    <name type="scientific">Vitrella brassicaformis (strain CCMP3155)</name>
    <dbReference type="NCBI Taxonomy" id="1169540"/>
    <lineage>
        <taxon>Eukaryota</taxon>
        <taxon>Sar</taxon>
        <taxon>Alveolata</taxon>
        <taxon>Colpodellida</taxon>
        <taxon>Vitrellaceae</taxon>
        <taxon>Vitrella</taxon>
    </lineage>
</organism>
<dbReference type="InterPro" id="IPR035969">
    <property type="entry name" value="Rab-GAP_TBC_sf"/>
</dbReference>
<feature type="compositionally biased region" description="Low complexity" evidence="1">
    <location>
        <begin position="736"/>
        <end position="748"/>
    </location>
</feature>
<dbReference type="SUPFAM" id="SSF47923">
    <property type="entry name" value="Ypt/Rab-GAP domain of gyp1p"/>
    <property type="match status" value="1"/>
</dbReference>
<feature type="compositionally biased region" description="Basic and acidic residues" evidence="1">
    <location>
        <begin position="631"/>
        <end position="640"/>
    </location>
</feature>